<dbReference type="EMBL" id="JALLPJ020000029">
    <property type="protein sequence ID" value="KAL3804770.1"/>
    <property type="molecule type" value="Genomic_DNA"/>
</dbReference>
<evidence type="ECO:0000313" key="2">
    <source>
        <dbReference type="EMBL" id="KAL3804770.1"/>
    </source>
</evidence>
<reference evidence="2 3" key="1">
    <citation type="submission" date="2024-10" db="EMBL/GenBank/DDBJ databases">
        <title>Updated reference genomes for cyclostephanoid diatoms.</title>
        <authorList>
            <person name="Roberts W.R."/>
            <person name="Alverson A.J."/>
        </authorList>
    </citation>
    <scope>NUCLEOTIDE SEQUENCE [LARGE SCALE GENOMIC DNA]</scope>
    <source>
        <strain evidence="2 3">AJA010-31</strain>
    </source>
</reference>
<feature type="region of interest" description="Disordered" evidence="1">
    <location>
        <begin position="896"/>
        <end position="970"/>
    </location>
</feature>
<dbReference type="Proteomes" id="UP001530400">
    <property type="component" value="Unassembled WGS sequence"/>
</dbReference>
<feature type="compositionally biased region" description="Low complexity" evidence="1">
    <location>
        <begin position="925"/>
        <end position="946"/>
    </location>
</feature>
<keyword evidence="3" id="KW-1185">Reference proteome</keyword>
<feature type="compositionally biased region" description="Low complexity" evidence="1">
    <location>
        <begin position="1162"/>
        <end position="1186"/>
    </location>
</feature>
<proteinExistence type="predicted"/>
<feature type="region of interest" description="Disordered" evidence="1">
    <location>
        <begin position="1156"/>
        <end position="1189"/>
    </location>
</feature>
<accession>A0ABD3QWW6</accession>
<sequence length="1236" mass="136508">MTRLPTKTGLHLTALSLSYAISVQSKDGTIPPRLRRRLESNDCDKALWHPDADNSDGCSNSLTYPAAWEGVQGLFHTSFQSCCQFFLPDQKCKKYDYCDTTDGAEDGTTTTSTESVVDVGIETGDCTSSQWHPDMTNQDGCSNGIDDYPEEWVNKKGMIYFFDSPQACCDFFFRTPGLSCEIYKKCGDPSETAKPTAKPFAPSSSKQPSTLRSTNQPSTRSPTASPTSAAPVTPQPTYFPSISPTTTPPKYYQVFSTGICTLLDAYTPYWLKEENFFIDYTKCCEASWNTEPCLAARPPGACCTPMPTRRPTKLPTDKPTTAEPTPYPTGLIECPEATWWHPSDDFSKCTNSAGYDSNWDSPPMDEFYLHKSLSSCCEAFFDGWGKACVFEDVCAMPDTTKTSTTATTSAKPCNATKWHPSEDGSTCTNSHGFPAQWSSPSLSELYLHGTAQSCCQVHFFALGKSCVIVDICAQDYNPYAQPTKPTSSPTAARLSPLCDDAADHWHPTEDKSKCSNSRDYPEVWNHASLQKAYLHDTADECCKNCVVLESCSGVSETTGAHDVIENNDSTTVATTTSSSSTADSSCELTTWHPSTSFDHCTNDPQWPQSWTFGQYLHADKEDCCNMFFNSLDCVIKDSCTDTLYTLTSTEPTATSEESCESRLFHPTTDFQSCTNSLDHPESWMWPGMKDQYMFNSQDACCNQYFFLQGNDCEVIDKCTGVIATYQLPTEAPTSKPTELPCESRRYHPKTDYKSCTNSLDYPAGWENLDGQYMFPTAEDCCTAFDLFSDGECLVHDGCSNTSIALKPAIDIPTNPADLPEDITTTTTTISNACESNMYHPSSGFTACTNSPVYPASWDSPSSSMLHKTAERCCEVYFHNHGKDCMVEEFCSGKITTLKPPTRQPSNKPTSQPTKQQRPTHSPTKRPISASPSSRAPTKAPLTAKPTPGKPTEKPTKPPTASPTRTMWYPDRNPNYAEGRCITTLPVPQFRDMYDTLRKCCESAYSGQSSGACLSAEETVTESTTSTSSTTTILQYYSNPSSGMCATVDGDTPSWITTFYTDWEECCKAGWMFDKCMEENPTIDKEHETLEEETSTTTTTTTIVQYYSNPSNGMCATVDVNTPSWINIFFTTWDDCCKVGWVYDKCMAEAPVTLDEVEEETIESSTTTTTTSSSSTTLKETTTTSTSDPCKSALWHPVTATRQICTNSESYPSSWNDPALKDKYLVSNMMLLLELVQ</sequence>
<feature type="region of interest" description="Disordered" evidence="1">
    <location>
        <begin position="194"/>
        <end position="240"/>
    </location>
</feature>
<name>A0ABD3QWW6_9STRA</name>
<evidence type="ECO:0000313" key="3">
    <source>
        <dbReference type="Proteomes" id="UP001530400"/>
    </source>
</evidence>
<gene>
    <name evidence="2" type="ORF">ACHAWO_013798</name>
</gene>
<protein>
    <submittedName>
        <fullName evidence="2">Uncharacterized protein</fullName>
    </submittedName>
</protein>
<organism evidence="2 3">
    <name type="scientific">Cyclotella atomus</name>
    <dbReference type="NCBI Taxonomy" id="382360"/>
    <lineage>
        <taxon>Eukaryota</taxon>
        <taxon>Sar</taxon>
        <taxon>Stramenopiles</taxon>
        <taxon>Ochrophyta</taxon>
        <taxon>Bacillariophyta</taxon>
        <taxon>Coscinodiscophyceae</taxon>
        <taxon>Thalassiosirophycidae</taxon>
        <taxon>Stephanodiscales</taxon>
        <taxon>Stephanodiscaceae</taxon>
        <taxon>Cyclotella</taxon>
    </lineage>
</organism>
<feature type="compositionally biased region" description="Polar residues" evidence="1">
    <location>
        <begin position="903"/>
        <end position="921"/>
    </location>
</feature>
<evidence type="ECO:0000256" key="1">
    <source>
        <dbReference type="SAM" id="MobiDB-lite"/>
    </source>
</evidence>
<feature type="compositionally biased region" description="Low complexity" evidence="1">
    <location>
        <begin position="217"/>
        <end position="236"/>
    </location>
</feature>
<dbReference type="AlphaFoldDB" id="A0ABD3QWW6"/>
<comment type="caution">
    <text evidence="2">The sequence shown here is derived from an EMBL/GenBank/DDBJ whole genome shotgun (WGS) entry which is preliminary data.</text>
</comment>
<feature type="compositionally biased region" description="Polar residues" evidence="1">
    <location>
        <begin position="202"/>
        <end position="216"/>
    </location>
</feature>